<comment type="caution">
    <text evidence="2">The sequence shown here is derived from an EMBL/GenBank/DDBJ whole genome shotgun (WGS) entry which is preliminary data.</text>
</comment>
<name>A0A438KNP3_VITVI</name>
<feature type="compositionally biased region" description="Low complexity" evidence="1">
    <location>
        <begin position="110"/>
        <end position="136"/>
    </location>
</feature>
<organism evidence="2 3">
    <name type="scientific">Vitis vinifera</name>
    <name type="common">Grape</name>
    <dbReference type="NCBI Taxonomy" id="29760"/>
    <lineage>
        <taxon>Eukaryota</taxon>
        <taxon>Viridiplantae</taxon>
        <taxon>Streptophyta</taxon>
        <taxon>Embryophyta</taxon>
        <taxon>Tracheophyta</taxon>
        <taxon>Spermatophyta</taxon>
        <taxon>Magnoliopsida</taxon>
        <taxon>eudicotyledons</taxon>
        <taxon>Gunneridae</taxon>
        <taxon>Pentapetalae</taxon>
        <taxon>rosids</taxon>
        <taxon>Vitales</taxon>
        <taxon>Vitaceae</taxon>
        <taxon>Viteae</taxon>
        <taxon>Vitis</taxon>
    </lineage>
</organism>
<sequence length="200" mass="22396">MTSRRSSNVSQKTLQIEQDDRFFSRLLAKEVSVGNSSFGVYHGEASAGVPFTWESQPGTPKFKFPETPLPPLTPPPSYYSTTMKNSMKRHSKPGFLNIIFHKLTSRKISLPTSPASSTSSSSSSSQSRSSSPTTPSIFHARVRNSSRRRSFDSRAYEEDYEHESPTSTLCFGIGCRMDSRFGGFLFNYHEGIPRRFSINS</sequence>
<dbReference type="EMBL" id="QGNW01000002">
    <property type="protein sequence ID" value="RVX22825.1"/>
    <property type="molecule type" value="Genomic_DNA"/>
</dbReference>
<proteinExistence type="predicted"/>
<accession>A0A438KNP3</accession>
<evidence type="ECO:0000313" key="2">
    <source>
        <dbReference type="EMBL" id="RVX22825.1"/>
    </source>
</evidence>
<dbReference type="Proteomes" id="UP000288805">
    <property type="component" value="Unassembled WGS sequence"/>
</dbReference>
<dbReference type="PANTHER" id="PTHR33257:SF46">
    <property type="entry name" value="OVATE FAMILY PROTEIN"/>
    <property type="match status" value="1"/>
</dbReference>
<evidence type="ECO:0000256" key="1">
    <source>
        <dbReference type="SAM" id="MobiDB-lite"/>
    </source>
</evidence>
<evidence type="ECO:0000313" key="3">
    <source>
        <dbReference type="Proteomes" id="UP000288805"/>
    </source>
</evidence>
<gene>
    <name evidence="2" type="ORF">CK203_008352</name>
</gene>
<protein>
    <submittedName>
        <fullName evidence="2">Uncharacterized protein</fullName>
    </submittedName>
</protein>
<dbReference type="AlphaFoldDB" id="A0A438KNP3"/>
<feature type="region of interest" description="Disordered" evidence="1">
    <location>
        <begin position="110"/>
        <end position="158"/>
    </location>
</feature>
<dbReference type="PANTHER" id="PTHR33257">
    <property type="entry name" value="OS05G0165500 PROTEIN"/>
    <property type="match status" value="1"/>
</dbReference>
<reference evidence="2 3" key="1">
    <citation type="journal article" date="2018" name="PLoS Genet.">
        <title>Population sequencing reveals clonal diversity and ancestral inbreeding in the grapevine cultivar Chardonnay.</title>
        <authorList>
            <person name="Roach M.J."/>
            <person name="Johnson D.L."/>
            <person name="Bohlmann J."/>
            <person name="van Vuuren H.J."/>
            <person name="Jones S.J."/>
            <person name="Pretorius I.S."/>
            <person name="Schmidt S.A."/>
            <person name="Borneman A.R."/>
        </authorList>
    </citation>
    <scope>NUCLEOTIDE SEQUENCE [LARGE SCALE GENOMIC DNA]</scope>
    <source>
        <strain evidence="3">cv. Chardonnay</strain>
        <tissue evidence="2">Leaf</tissue>
    </source>
</reference>